<keyword evidence="1" id="KW-0812">Transmembrane</keyword>
<keyword evidence="1" id="KW-1133">Transmembrane helix</keyword>
<feature type="transmembrane region" description="Helical" evidence="1">
    <location>
        <begin position="55"/>
        <end position="78"/>
    </location>
</feature>
<dbReference type="Proteomes" id="UP000036932">
    <property type="component" value="Unassembled WGS sequence"/>
</dbReference>
<comment type="caution">
    <text evidence="3">The sequence shown here is derived from an EMBL/GenBank/DDBJ whole genome shotgun (WGS) entry which is preliminary data.</text>
</comment>
<keyword evidence="1" id="KW-0472">Membrane</keyword>
<gene>
    <name evidence="3" type="ORF">AM231_10835</name>
</gene>
<name>A0A0M1P6B4_9BACL</name>
<dbReference type="PATRIC" id="fig|1705565.3.peg.4163"/>
<sequence length="493" mass="56847">MDHHERVDRDLKQFLKTKSQNMAIPDIVQHAVDNALSSLPESNVKQRTTLKRWRWTAAIMALIVLLGTVSFFTVPTFAQMVRSLFAKDYTDIGLLRAQELGLVYDPHIKVKDEGYKLVINEAVADPTRVTMALQLFDKKGEHDRNKLVFVDPNNITIKDDHGNVVGSMYDMGLTNDFYYMVAFFSKPLQTDKITIEGNIRTLGYQKEPLIEGNWDFSFDMDMKEANRQTQIEKLSGSYTTPHGMTITLKRLTRMVQGVRFELETELDDTAMARSPGDLWEKQMLSFHFETMEGQEIYSVNPRKEGYKDSLMTSEHQVIGNGKMRWSYTFKYLPEHESYRFVLDAYSVAEKDGSRISFKPSELTEPKTFDILKDRVELVGTSLEASLSGDSTYETVITLYGELENEATYEEWNAYDPAGKSYEISLRGGYSFVNTLPDNWREGLISMGDRYTQQPIEFRVQGLEQIPEELTLVREVVDKRYKDPDWSVLLNEQE</sequence>
<proteinExistence type="predicted"/>
<accession>A0A0M1P6B4</accession>
<dbReference type="Pfam" id="PF13786">
    <property type="entry name" value="DUF4179"/>
    <property type="match status" value="1"/>
</dbReference>
<keyword evidence="4" id="KW-1185">Reference proteome</keyword>
<organism evidence="3 4">
    <name type="scientific">Paenibacillus solani</name>
    <dbReference type="NCBI Taxonomy" id="1705565"/>
    <lineage>
        <taxon>Bacteria</taxon>
        <taxon>Bacillati</taxon>
        <taxon>Bacillota</taxon>
        <taxon>Bacilli</taxon>
        <taxon>Bacillales</taxon>
        <taxon>Paenibacillaceae</taxon>
        <taxon>Paenibacillus</taxon>
    </lineage>
</organism>
<dbReference type="AlphaFoldDB" id="A0A0M1P6B4"/>
<dbReference type="InterPro" id="IPR025436">
    <property type="entry name" value="DUF4179"/>
</dbReference>
<dbReference type="Gene3D" id="2.60.40.1630">
    <property type="entry name" value="bacillus anthracis domain"/>
    <property type="match status" value="1"/>
</dbReference>
<feature type="domain" description="DUF4179" evidence="2">
    <location>
        <begin position="51"/>
        <end position="135"/>
    </location>
</feature>
<evidence type="ECO:0000313" key="4">
    <source>
        <dbReference type="Proteomes" id="UP000036932"/>
    </source>
</evidence>
<dbReference type="EMBL" id="LIUT01000001">
    <property type="protein sequence ID" value="KOR89584.1"/>
    <property type="molecule type" value="Genomic_DNA"/>
</dbReference>
<evidence type="ECO:0000256" key="1">
    <source>
        <dbReference type="SAM" id="Phobius"/>
    </source>
</evidence>
<protein>
    <recommendedName>
        <fullName evidence="2">DUF4179 domain-containing protein</fullName>
    </recommendedName>
</protein>
<evidence type="ECO:0000313" key="3">
    <source>
        <dbReference type="EMBL" id="KOR89584.1"/>
    </source>
</evidence>
<evidence type="ECO:0000259" key="2">
    <source>
        <dbReference type="Pfam" id="PF13786"/>
    </source>
</evidence>
<dbReference type="RefSeq" id="WP_054402622.1">
    <property type="nucleotide sequence ID" value="NZ_LIUT01000001.1"/>
</dbReference>
<reference evidence="4" key="1">
    <citation type="submission" date="2015-08" db="EMBL/GenBank/DDBJ databases">
        <title>Genome sequencing project for genomic taxonomy and phylogenomics of Bacillus-like bacteria.</title>
        <authorList>
            <person name="Liu B."/>
            <person name="Wang J."/>
            <person name="Zhu Y."/>
            <person name="Liu G."/>
            <person name="Chen Q."/>
            <person name="Chen Z."/>
            <person name="Lan J."/>
            <person name="Che J."/>
            <person name="Ge C."/>
            <person name="Shi H."/>
            <person name="Pan Z."/>
            <person name="Liu X."/>
        </authorList>
    </citation>
    <scope>NUCLEOTIDE SEQUENCE [LARGE SCALE GENOMIC DNA]</scope>
    <source>
        <strain evidence="4">FJAT-22460</strain>
    </source>
</reference>
<dbReference type="OrthoDB" id="2460662at2"/>